<dbReference type="GO" id="GO:0006633">
    <property type="term" value="P:fatty acid biosynthetic process"/>
    <property type="evidence" value="ECO:0007669"/>
    <property type="project" value="InterPro"/>
</dbReference>
<evidence type="ECO:0000259" key="2">
    <source>
        <dbReference type="Pfam" id="PF00108"/>
    </source>
</evidence>
<dbReference type="SUPFAM" id="SSF53901">
    <property type="entry name" value="Thiolase-like"/>
    <property type="match status" value="2"/>
</dbReference>
<protein>
    <submittedName>
        <fullName evidence="4">Unannotated protein</fullName>
    </submittedName>
</protein>
<sequence length="387" mass="39633">MRRVAIAGVGMYPFGRHGELTATEMGATALRAALAQAGIRRGEFQATFCATAYGGVAAGHRVLSSLALTGGPIIDVEAGCASGGAALGLGAAAIESGQYDTVIVLGIEKMPKGIIRSSFFPSWMEAAGLAATPAYFALRAQRLMIEQGITSQDLADLVVKNRANGVLNPNAMFRSAVTREQVLASTLVCDPLHLWMLCSPNEGAAAVVLQRADLAPAGSVRLLATALRSHLPGSVLDESTPLAGLSADQITPPSTLAADAAYEEAGLGPTELDVIECQDTDAARELLTWPELGLCDAGQQPQILAEGAFALGGRLPVNSSGGLLSKGEPLGASALGQIVELVHQLRGEAGPRQVESARVGLAHTIGRGANASVTILQAAEHGALGGH</sequence>
<evidence type="ECO:0000259" key="3">
    <source>
        <dbReference type="Pfam" id="PF22691"/>
    </source>
</evidence>
<dbReference type="InterPro" id="IPR002155">
    <property type="entry name" value="Thiolase"/>
</dbReference>
<dbReference type="Pfam" id="PF22691">
    <property type="entry name" value="Thiolase_C_1"/>
    <property type="match status" value="1"/>
</dbReference>
<keyword evidence="1" id="KW-0808">Transferase</keyword>
<feature type="domain" description="Thiolase C-terminal" evidence="3">
    <location>
        <begin position="253"/>
        <end position="375"/>
    </location>
</feature>
<dbReference type="EMBL" id="CAFBPW010000096">
    <property type="protein sequence ID" value="CAB5034236.1"/>
    <property type="molecule type" value="Genomic_DNA"/>
</dbReference>
<organism evidence="4">
    <name type="scientific">freshwater metagenome</name>
    <dbReference type="NCBI Taxonomy" id="449393"/>
    <lineage>
        <taxon>unclassified sequences</taxon>
        <taxon>metagenomes</taxon>
        <taxon>ecological metagenomes</taxon>
    </lineage>
</organism>
<dbReference type="PIRSF" id="PIRSF000429">
    <property type="entry name" value="Ac-CoA_Ac_transf"/>
    <property type="match status" value="1"/>
</dbReference>
<dbReference type="CDD" id="cd00829">
    <property type="entry name" value="SCP-x_thiolase"/>
    <property type="match status" value="1"/>
</dbReference>
<dbReference type="PANTHER" id="PTHR42870">
    <property type="entry name" value="ACETYL-COA C-ACETYLTRANSFERASE"/>
    <property type="match status" value="1"/>
</dbReference>
<feature type="domain" description="Thiolase N-terminal" evidence="2">
    <location>
        <begin position="4"/>
        <end position="118"/>
    </location>
</feature>
<gene>
    <name evidence="4" type="ORF">UFOPK4173_00955</name>
</gene>
<proteinExistence type="predicted"/>
<dbReference type="GO" id="GO:0004315">
    <property type="term" value="F:3-oxoacyl-[acyl-carrier-protein] synthase activity"/>
    <property type="evidence" value="ECO:0007669"/>
    <property type="project" value="InterPro"/>
</dbReference>
<name>A0A6J7RZR5_9ZZZZ</name>
<dbReference type="InterPro" id="IPR055140">
    <property type="entry name" value="Thiolase_C_2"/>
</dbReference>
<evidence type="ECO:0000256" key="1">
    <source>
        <dbReference type="ARBA" id="ARBA00022679"/>
    </source>
</evidence>
<dbReference type="AlphaFoldDB" id="A0A6J7RZR5"/>
<dbReference type="PROSITE" id="PS00606">
    <property type="entry name" value="KS3_1"/>
    <property type="match status" value="1"/>
</dbReference>
<dbReference type="Gene3D" id="3.40.47.10">
    <property type="match status" value="1"/>
</dbReference>
<dbReference type="PANTHER" id="PTHR42870:SF1">
    <property type="entry name" value="NON-SPECIFIC LIPID-TRANSFER PROTEIN-LIKE 2"/>
    <property type="match status" value="1"/>
</dbReference>
<dbReference type="InterPro" id="IPR020616">
    <property type="entry name" value="Thiolase_N"/>
</dbReference>
<accession>A0A6J7RZR5</accession>
<dbReference type="Pfam" id="PF00108">
    <property type="entry name" value="Thiolase_N"/>
    <property type="match status" value="1"/>
</dbReference>
<dbReference type="InterPro" id="IPR018201">
    <property type="entry name" value="Ketoacyl_synth_AS"/>
</dbReference>
<evidence type="ECO:0000313" key="4">
    <source>
        <dbReference type="EMBL" id="CAB5034236.1"/>
    </source>
</evidence>
<reference evidence="4" key="1">
    <citation type="submission" date="2020-05" db="EMBL/GenBank/DDBJ databases">
        <authorList>
            <person name="Chiriac C."/>
            <person name="Salcher M."/>
            <person name="Ghai R."/>
            <person name="Kavagutti S V."/>
        </authorList>
    </citation>
    <scope>NUCLEOTIDE SEQUENCE</scope>
</reference>
<dbReference type="InterPro" id="IPR016039">
    <property type="entry name" value="Thiolase-like"/>
</dbReference>